<protein>
    <submittedName>
        <fullName evidence="2">Uncharacterized protein</fullName>
    </submittedName>
</protein>
<evidence type="ECO:0000313" key="2">
    <source>
        <dbReference type="EMBL" id="PTQ30147.1"/>
    </source>
</evidence>
<dbReference type="EMBL" id="KZ772801">
    <property type="protein sequence ID" value="PTQ30147.1"/>
    <property type="molecule type" value="Genomic_DNA"/>
</dbReference>
<accession>A0A2R6W8H2</accession>
<proteinExistence type="predicted"/>
<sequence length="137" mass="15507">MLCHPCEKEFHYASIPQTTLQGQPKFFTLASPLIPETLSLFSVVRELWIGLRKCIWIWTHFPNDDHDGRSVLCEIRASCQVCPALHFTGDDRDRSRRCGCLHTGHLCFIDTSQQQSSLSSGVGRQRRGPPSAPPRQC</sequence>
<reference evidence="3" key="1">
    <citation type="journal article" date="2017" name="Cell">
        <title>Insights into land plant evolution garnered from the Marchantia polymorpha genome.</title>
        <authorList>
            <person name="Bowman J.L."/>
            <person name="Kohchi T."/>
            <person name="Yamato K.T."/>
            <person name="Jenkins J."/>
            <person name="Shu S."/>
            <person name="Ishizaki K."/>
            <person name="Yamaoka S."/>
            <person name="Nishihama R."/>
            <person name="Nakamura Y."/>
            <person name="Berger F."/>
            <person name="Adam C."/>
            <person name="Aki S.S."/>
            <person name="Althoff F."/>
            <person name="Araki T."/>
            <person name="Arteaga-Vazquez M.A."/>
            <person name="Balasubrmanian S."/>
            <person name="Barry K."/>
            <person name="Bauer D."/>
            <person name="Boehm C.R."/>
            <person name="Briginshaw L."/>
            <person name="Caballero-Perez J."/>
            <person name="Catarino B."/>
            <person name="Chen F."/>
            <person name="Chiyoda S."/>
            <person name="Chovatia M."/>
            <person name="Davies K.M."/>
            <person name="Delmans M."/>
            <person name="Demura T."/>
            <person name="Dierschke T."/>
            <person name="Dolan L."/>
            <person name="Dorantes-Acosta A.E."/>
            <person name="Eklund D.M."/>
            <person name="Florent S.N."/>
            <person name="Flores-Sandoval E."/>
            <person name="Fujiyama A."/>
            <person name="Fukuzawa H."/>
            <person name="Galik B."/>
            <person name="Grimanelli D."/>
            <person name="Grimwood J."/>
            <person name="Grossniklaus U."/>
            <person name="Hamada T."/>
            <person name="Haseloff J."/>
            <person name="Hetherington A.J."/>
            <person name="Higo A."/>
            <person name="Hirakawa Y."/>
            <person name="Hundley H.N."/>
            <person name="Ikeda Y."/>
            <person name="Inoue K."/>
            <person name="Inoue S.I."/>
            <person name="Ishida S."/>
            <person name="Jia Q."/>
            <person name="Kakita M."/>
            <person name="Kanazawa T."/>
            <person name="Kawai Y."/>
            <person name="Kawashima T."/>
            <person name="Kennedy M."/>
            <person name="Kinose K."/>
            <person name="Kinoshita T."/>
            <person name="Kohara Y."/>
            <person name="Koide E."/>
            <person name="Komatsu K."/>
            <person name="Kopischke S."/>
            <person name="Kubo M."/>
            <person name="Kyozuka J."/>
            <person name="Lagercrantz U."/>
            <person name="Lin S.S."/>
            <person name="Lindquist E."/>
            <person name="Lipzen A.M."/>
            <person name="Lu C.W."/>
            <person name="De Luna E."/>
            <person name="Martienssen R.A."/>
            <person name="Minamino N."/>
            <person name="Mizutani M."/>
            <person name="Mizutani M."/>
            <person name="Mochizuki N."/>
            <person name="Monte I."/>
            <person name="Mosher R."/>
            <person name="Nagasaki H."/>
            <person name="Nakagami H."/>
            <person name="Naramoto S."/>
            <person name="Nishitani K."/>
            <person name="Ohtani M."/>
            <person name="Okamoto T."/>
            <person name="Okumura M."/>
            <person name="Phillips J."/>
            <person name="Pollak B."/>
            <person name="Reinders A."/>
            <person name="Rovekamp M."/>
            <person name="Sano R."/>
            <person name="Sawa S."/>
            <person name="Schmid M.W."/>
            <person name="Shirakawa M."/>
            <person name="Solano R."/>
            <person name="Spunde A."/>
            <person name="Suetsugu N."/>
            <person name="Sugano S."/>
            <person name="Sugiyama A."/>
            <person name="Sun R."/>
            <person name="Suzuki Y."/>
            <person name="Takenaka M."/>
            <person name="Takezawa D."/>
            <person name="Tomogane H."/>
            <person name="Tsuzuki M."/>
            <person name="Ueda T."/>
            <person name="Umeda M."/>
            <person name="Ward J.M."/>
            <person name="Watanabe Y."/>
            <person name="Yazaki K."/>
            <person name="Yokoyama R."/>
            <person name="Yoshitake Y."/>
            <person name="Yotsui I."/>
            <person name="Zachgo S."/>
            <person name="Schmutz J."/>
        </authorList>
    </citation>
    <scope>NUCLEOTIDE SEQUENCE [LARGE SCALE GENOMIC DNA]</scope>
    <source>
        <strain evidence="3">Tak-1</strain>
    </source>
</reference>
<name>A0A2R6W8H2_MARPO</name>
<dbReference type="AlphaFoldDB" id="A0A2R6W8H2"/>
<evidence type="ECO:0000313" key="3">
    <source>
        <dbReference type="Proteomes" id="UP000244005"/>
    </source>
</evidence>
<keyword evidence="3" id="KW-1185">Reference proteome</keyword>
<evidence type="ECO:0000256" key="1">
    <source>
        <dbReference type="SAM" id="MobiDB-lite"/>
    </source>
</evidence>
<gene>
    <name evidence="2" type="ORF">MARPO_0129s0034</name>
</gene>
<dbReference type="Proteomes" id="UP000244005">
    <property type="component" value="Unassembled WGS sequence"/>
</dbReference>
<dbReference type="Gramene" id="Mp2g10100.1">
    <property type="protein sequence ID" value="Mp2g10100.1.cds1"/>
    <property type="gene ID" value="Mp2g10100"/>
</dbReference>
<feature type="region of interest" description="Disordered" evidence="1">
    <location>
        <begin position="117"/>
        <end position="137"/>
    </location>
</feature>
<organism evidence="2 3">
    <name type="scientific">Marchantia polymorpha</name>
    <name type="common">Common liverwort</name>
    <name type="synonym">Marchantia aquatica</name>
    <dbReference type="NCBI Taxonomy" id="3197"/>
    <lineage>
        <taxon>Eukaryota</taxon>
        <taxon>Viridiplantae</taxon>
        <taxon>Streptophyta</taxon>
        <taxon>Embryophyta</taxon>
        <taxon>Marchantiophyta</taxon>
        <taxon>Marchantiopsida</taxon>
        <taxon>Marchantiidae</taxon>
        <taxon>Marchantiales</taxon>
        <taxon>Marchantiaceae</taxon>
        <taxon>Marchantia</taxon>
    </lineage>
</organism>